<dbReference type="EMBL" id="QPJM01000009">
    <property type="protein sequence ID" value="RCW81895.1"/>
    <property type="molecule type" value="Genomic_DNA"/>
</dbReference>
<evidence type="ECO:0000259" key="3">
    <source>
        <dbReference type="SMART" id="SM00822"/>
    </source>
</evidence>
<evidence type="ECO:0000256" key="1">
    <source>
        <dbReference type="ARBA" id="ARBA00006484"/>
    </source>
</evidence>
<evidence type="ECO:0000256" key="2">
    <source>
        <dbReference type="ARBA" id="ARBA00023002"/>
    </source>
</evidence>
<dbReference type="InterPro" id="IPR020904">
    <property type="entry name" value="Sc_DH/Rdtase_CS"/>
</dbReference>
<dbReference type="SUPFAM" id="SSF51735">
    <property type="entry name" value="NAD(P)-binding Rossmann-fold domains"/>
    <property type="match status" value="1"/>
</dbReference>
<dbReference type="InterPro" id="IPR057326">
    <property type="entry name" value="KR_dom"/>
</dbReference>
<sequence length="249" mass="25336">MSASLTLLNKRAIVTGGSRGIGAAIVRRLSADGASVAFTYLANSDAADSLVDEIAVNGGKAFAFRADSSDVEGLQGAIRQAAEKLGGLDILVNNAGVLTHAVIEDVTLADFDKTIAVNVRAPFFAMQEAARHMQAGGRIINVSSNTAVRVAVPGASVYAMSKAAVTSMTRALAHEFAPLGIAVNAIQPGPTTTDMTDRGEEMKAFITGMVPAGRMADVSEPAALVAYLAGPAAGFINGAAITIDGAMTA</sequence>
<dbReference type="PROSITE" id="PS00061">
    <property type="entry name" value="ADH_SHORT"/>
    <property type="match status" value="1"/>
</dbReference>
<organism evidence="4 5">
    <name type="scientific">Phyllobacterium bourgognense</name>
    <dbReference type="NCBI Taxonomy" id="314236"/>
    <lineage>
        <taxon>Bacteria</taxon>
        <taxon>Pseudomonadati</taxon>
        <taxon>Pseudomonadota</taxon>
        <taxon>Alphaproteobacteria</taxon>
        <taxon>Hyphomicrobiales</taxon>
        <taxon>Phyllobacteriaceae</taxon>
        <taxon>Phyllobacterium</taxon>
    </lineage>
</organism>
<dbReference type="FunFam" id="3.40.50.720:FF:000084">
    <property type="entry name" value="Short-chain dehydrogenase reductase"/>
    <property type="match status" value="1"/>
</dbReference>
<dbReference type="SMART" id="SM00822">
    <property type="entry name" value="PKS_KR"/>
    <property type="match status" value="1"/>
</dbReference>
<comment type="caution">
    <text evidence="4">The sequence shown here is derived from an EMBL/GenBank/DDBJ whole genome shotgun (WGS) entry which is preliminary data.</text>
</comment>
<dbReference type="PRINTS" id="PR00081">
    <property type="entry name" value="GDHRDH"/>
</dbReference>
<proteinExistence type="inferred from homology"/>
<evidence type="ECO:0000313" key="5">
    <source>
        <dbReference type="Proteomes" id="UP000253324"/>
    </source>
</evidence>
<feature type="domain" description="Ketoreductase" evidence="3">
    <location>
        <begin position="10"/>
        <end position="189"/>
    </location>
</feature>
<evidence type="ECO:0000313" key="4">
    <source>
        <dbReference type="EMBL" id="RCW81895.1"/>
    </source>
</evidence>
<protein>
    <submittedName>
        <fullName evidence="4">3-oxoacyl-[acyl-carrier protein] reductase</fullName>
    </submittedName>
</protein>
<comment type="similarity">
    <text evidence="1">Belongs to the short-chain dehydrogenases/reductases (SDR) family.</text>
</comment>
<dbReference type="Pfam" id="PF13561">
    <property type="entry name" value="adh_short_C2"/>
    <property type="match status" value="1"/>
</dbReference>
<gene>
    <name evidence="4" type="ORF">C7476_10977</name>
</gene>
<dbReference type="PANTHER" id="PTHR43639:SF1">
    <property type="entry name" value="SHORT-CHAIN DEHYDROGENASE_REDUCTASE FAMILY PROTEIN"/>
    <property type="match status" value="1"/>
</dbReference>
<dbReference type="AlphaFoldDB" id="A0A368YNX8"/>
<keyword evidence="5" id="KW-1185">Reference proteome</keyword>
<keyword evidence="2" id="KW-0560">Oxidoreductase</keyword>
<dbReference type="PANTHER" id="PTHR43639">
    <property type="entry name" value="OXIDOREDUCTASE, SHORT-CHAIN DEHYDROGENASE/REDUCTASE FAMILY (AFU_ORTHOLOGUE AFUA_5G02870)"/>
    <property type="match status" value="1"/>
</dbReference>
<dbReference type="PRINTS" id="PR00080">
    <property type="entry name" value="SDRFAMILY"/>
</dbReference>
<accession>A0A368YNX8</accession>
<dbReference type="RefSeq" id="WP_114430937.1">
    <property type="nucleotide sequence ID" value="NZ_QPJM01000009.1"/>
</dbReference>
<dbReference type="OrthoDB" id="154414at2"/>
<dbReference type="Proteomes" id="UP000253324">
    <property type="component" value="Unassembled WGS sequence"/>
</dbReference>
<reference evidence="4 5" key="1">
    <citation type="submission" date="2018-07" db="EMBL/GenBank/DDBJ databases">
        <title>Genomic Encyclopedia of Type Strains, Phase III (KMG-III): the genomes of soil and plant-associated and newly described type strains.</title>
        <authorList>
            <person name="Whitman W."/>
        </authorList>
    </citation>
    <scope>NUCLEOTIDE SEQUENCE [LARGE SCALE GENOMIC DNA]</scope>
    <source>
        <strain evidence="4 5">31-25a</strain>
    </source>
</reference>
<dbReference type="GO" id="GO:0016491">
    <property type="term" value="F:oxidoreductase activity"/>
    <property type="evidence" value="ECO:0007669"/>
    <property type="project" value="UniProtKB-KW"/>
</dbReference>
<dbReference type="Gene3D" id="3.40.50.720">
    <property type="entry name" value="NAD(P)-binding Rossmann-like Domain"/>
    <property type="match status" value="1"/>
</dbReference>
<name>A0A368YNX8_9HYPH</name>
<dbReference type="InterPro" id="IPR002347">
    <property type="entry name" value="SDR_fam"/>
</dbReference>
<dbReference type="InterPro" id="IPR036291">
    <property type="entry name" value="NAD(P)-bd_dom_sf"/>
</dbReference>